<dbReference type="InterPro" id="IPR031142">
    <property type="entry name" value="SPX_prot"/>
</dbReference>
<dbReference type="PANTHER" id="PTHR45978">
    <property type="entry name" value="SPX DOMAIN-CONTAINING PROTEIN 3"/>
    <property type="match status" value="1"/>
</dbReference>
<dbReference type="AlphaFoldDB" id="A0AAQ3P5I8"/>
<dbReference type="PROSITE" id="PS51382">
    <property type="entry name" value="SPX"/>
    <property type="match status" value="1"/>
</dbReference>
<feature type="non-terminal residue" evidence="5">
    <location>
        <position position="223"/>
    </location>
</feature>
<dbReference type="GO" id="GO:0005634">
    <property type="term" value="C:nucleus"/>
    <property type="evidence" value="ECO:0007669"/>
    <property type="project" value="UniProtKB-SubCell"/>
</dbReference>
<feature type="domain" description="SPX" evidence="4">
    <location>
        <begin position="1"/>
        <end position="223"/>
    </location>
</feature>
<keyword evidence="6" id="KW-1185">Reference proteome</keyword>
<dbReference type="EMBL" id="CP144699">
    <property type="protein sequence ID" value="WVZ20168.1"/>
    <property type="molecule type" value="Genomic_DNA"/>
</dbReference>
<evidence type="ECO:0000259" key="4">
    <source>
        <dbReference type="PROSITE" id="PS51382"/>
    </source>
</evidence>
<proteinExistence type="predicted"/>
<evidence type="ECO:0000256" key="1">
    <source>
        <dbReference type="ARBA" id="ARBA00004123"/>
    </source>
</evidence>
<gene>
    <name evidence="5" type="ORF">V8G54_007490</name>
</gene>
<evidence type="ECO:0000313" key="6">
    <source>
        <dbReference type="Proteomes" id="UP001374535"/>
    </source>
</evidence>
<protein>
    <recommendedName>
        <fullName evidence="4">SPX domain-containing protein</fullName>
    </recommendedName>
</protein>
<comment type="subcellular location">
    <subcellularLocation>
        <location evidence="1">Nucleus</location>
    </subcellularLocation>
</comment>
<accession>A0AAQ3P5I8</accession>
<dbReference type="PANTHER" id="PTHR45978:SF5">
    <property type="entry name" value="SPX DOMAIN-CONTAINING PROTEIN 2"/>
    <property type="match status" value="1"/>
</dbReference>
<dbReference type="GO" id="GO:0016036">
    <property type="term" value="P:cellular response to phosphate starvation"/>
    <property type="evidence" value="ECO:0007669"/>
    <property type="project" value="InterPro"/>
</dbReference>
<organism evidence="5 6">
    <name type="scientific">Vigna mungo</name>
    <name type="common">Black gram</name>
    <name type="synonym">Phaseolus mungo</name>
    <dbReference type="NCBI Taxonomy" id="3915"/>
    <lineage>
        <taxon>Eukaryota</taxon>
        <taxon>Viridiplantae</taxon>
        <taxon>Streptophyta</taxon>
        <taxon>Embryophyta</taxon>
        <taxon>Tracheophyta</taxon>
        <taxon>Spermatophyta</taxon>
        <taxon>Magnoliopsida</taxon>
        <taxon>eudicotyledons</taxon>
        <taxon>Gunneridae</taxon>
        <taxon>Pentapetalae</taxon>
        <taxon>rosids</taxon>
        <taxon>fabids</taxon>
        <taxon>Fabales</taxon>
        <taxon>Fabaceae</taxon>
        <taxon>Papilionoideae</taxon>
        <taxon>50 kb inversion clade</taxon>
        <taxon>NPAAA clade</taxon>
        <taxon>indigoferoid/millettioid clade</taxon>
        <taxon>Phaseoleae</taxon>
        <taxon>Vigna</taxon>
    </lineage>
</organism>
<dbReference type="InterPro" id="IPR004331">
    <property type="entry name" value="SPX_dom"/>
</dbReference>
<evidence type="ECO:0000313" key="5">
    <source>
        <dbReference type="EMBL" id="WVZ20168.1"/>
    </source>
</evidence>
<reference evidence="5 6" key="1">
    <citation type="journal article" date="2023" name="Life. Sci Alliance">
        <title>Evolutionary insights into 3D genome organization and epigenetic landscape of Vigna mungo.</title>
        <authorList>
            <person name="Junaid A."/>
            <person name="Singh B."/>
            <person name="Bhatia S."/>
        </authorList>
    </citation>
    <scope>NUCLEOTIDE SEQUENCE [LARGE SCALE GENOMIC DNA]</scope>
    <source>
        <strain evidence="5">Urdbean</strain>
    </source>
</reference>
<evidence type="ECO:0000256" key="3">
    <source>
        <dbReference type="SAM" id="MobiDB-lite"/>
    </source>
</evidence>
<dbReference type="Proteomes" id="UP001374535">
    <property type="component" value="Chromosome 2"/>
</dbReference>
<feature type="region of interest" description="Disordered" evidence="3">
    <location>
        <begin position="131"/>
        <end position="152"/>
    </location>
</feature>
<evidence type="ECO:0000256" key="2">
    <source>
        <dbReference type="ARBA" id="ARBA00023242"/>
    </source>
</evidence>
<name>A0AAQ3P5I8_VIGMU</name>
<sequence>NQIEKTLPQWRDKFLSYKELKKKLKLVEAAPKSSEERPAKRARLDADMSVEEIDFRNSLEQELHKFNTFFEEKEEECIIKLKYDKRTGALIRLPFIQKVLQQPFFTTDLLYKLVKECETMLDQLFPVNDPSISGEATPQAEGCEASTSTSTKNNEDLLMPKELAANQHIDESLYMKSTITALHVLQEIRKGSSTVSMFSLPPLQMSGLEETWNKIPILEQTAK</sequence>
<keyword evidence="2" id="KW-0539">Nucleus</keyword>